<evidence type="ECO:0000256" key="14">
    <source>
        <dbReference type="SAM" id="Phobius"/>
    </source>
</evidence>
<protein>
    <recommendedName>
        <fullName evidence="3">histidine kinase</fullName>
        <ecNumber evidence="3">2.7.13.3</ecNumber>
    </recommendedName>
</protein>
<evidence type="ECO:0000256" key="3">
    <source>
        <dbReference type="ARBA" id="ARBA00012438"/>
    </source>
</evidence>
<dbReference type="RefSeq" id="WP_191269246.1">
    <property type="nucleotide sequence ID" value="NZ_BNDS01000001.1"/>
</dbReference>
<accession>A0ABQ3N303</accession>
<evidence type="ECO:0000256" key="2">
    <source>
        <dbReference type="ARBA" id="ARBA00004651"/>
    </source>
</evidence>
<evidence type="ECO:0000256" key="11">
    <source>
        <dbReference type="ARBA" id="ARBA00022989"/>
    </source>
</evidence>
<sequence length="600" mass="66073">MLELLVTMVERLGILVTIAFVLTRFPFFRSMIYQDQLNRKQQILAILFFGFFGIIGTYSGLTLSTNSLQFNKWTSGLTGDEAIANSRVIGVVLAGLLGGYRVGIGAGLLAGIHRFTLGGFTALSCGTATIISGILAGLFYRKNKHVKLSSAFFIGAFAESMQMLIILLLSRPFEKAWTLVEIIGLPMIIANGLGCALFLLIIKSVINEEEKAGAIQAQKTLLIMKKTLAHLRNGLNTQSAEAVCQIIHKEINTSAVSMTNSSEILAHVGVGDEHHRPNSPIQTQITLDVIQKGEIITADHELINCCIKGCKLGAAVIAPLQQRGKTIGTLKFYFRSEKEITPVIIELITGLSALLSNQLELADSDKAHQLAKEAEIKALQAQISPHFLFNTLNTILSLIRVNPTKARKLLVYLSHFLRQNLSVTTQNLTTLEQELKQVKAYLAIEEARFIDKLTIVYEIEDNALLQGIPPLTLQPIVENAIKHGMKNKESNCLIKITIFTQNQATYVKVKDNGHGMTKERSEQICKTPISSETGSGLALYNVNRRLTAMFGDQAALKIKSELEKGTDITFSIPFVEVMQQWNQPPSEHSLSMMNHTAGMN</sequence>
<evidence type="ECO:0000256" key="10">
    <source>
        <dbReference type="ARBA" id="ARBA00022840"/>
    </source>
</evidence>
<keyword evidence="8" id="KW-0547">Nucleotide-binding</keyword>
<evidence type="ECO:0000256" key="6">
    <source>
        <dbReference type="ARBA" id="ARBA00022679"/>
    </source>
</evidence>
<name>A0ABQ3N303_9BACI</name>
<keyword evidence="5" id="KW-0597">Phosphoprotein</keyword>
<feature type="transmembrane region" description="Helical" evidence="14">
    <location>
        <begin position="12"/>
        <end position="32"/>
    </location>
</feature>
<keyword evidence="7 14" id="KW-0812">Transmembrane</keyword>
<organism evidence="16 17">
    <name type="scientific">Neobacillus kokaensis</name>
    <dbReference type="NCBI Taxonomy" id="2759023"/>
    <lineage>
        <taxon>Bacteria</taxon>
        <taxon>Bacillati</taxon>
        <taxon>Bacillota</taxon>
        <taxon>Bacilli</taxon>
        <taxon>Bacillales</taxon>
        <taxon>Bacillaceae</taxon>
        <taxon>Neobacillus</taxon>
    </lineage>
</organism>
<keyword evidence="4" id="KW-1003">Cell membrane</keyword>
<reference evidence="16 17" key="1">
    <citation type="journal article" date="2022" name="Int. J. Syst. Evol. Microbiol.">
        <title>Neobacillus kokaensis sp. nov., isolated from soil.</title>
        <authorList>
            <person name="Yuki K."/>
            <person name="Matsubara H."/>
            <person name="Yamaguchi S."/>
        </authorList>
    </citation>
    <scope>NUCLEOTIDE SEQUENCE [LARGE SCALE GENOMIC DNA]</scope>
    <source>
        <strain evidence="16 17">LOB 377</strain>
    </source>
</reference>
<evidence type="ECO:0000259" key="15">
    <source>
        <dbReference type="PROSITE" id="PS50109"/>
    </source>
</evidence>
<evidence type="ECO:0000256" key="4">
    <source>
        <dbReference type="ARBA" id="ARBA00022475"/>
    </source>
</evidence>
<dbReference type="Gene3D" id="3.30.450.40">
    <property type="match status" value="1"/>
</dbReference>
<dbReference type="PANTHER" id="PTHR34220">
    <property type="entry name" value="SENSOR HISTIDINE KINASE YPDA"/>
    <property type="match status" value="1"/>
</dbReference>
<dbReference type="PANTHER" id="PTHR34220:SF7">
    <property type="entry name" value="SENSOR HISTIDINE KINASE YPDA"/>
    <property type="match status" value="1"/>
</dbReference>
<comment type="caution">
    <text evidence="16">The sequence shown here is derived from an EMBL/GenBank/DDBJ whole genome shotgun (WGS) entry which is preliminary data.</text>
</comment>
<keyword evidence="17" id="KW-1185">Reference proteome</keyword>
<evidence type="ECO:0000256" key="12">
    <source>
        <dbReference type="ARBA" id="ARBA00023012"/>
    </source>
</evidence>
<feature type="transmembrane region" description="Helical" evidence="14">
    <location>
        <begin position="44"/>
        <end position="63"/>
    </location>
</feature>
<dbReference type="SUPFAM" id="SSF55781">
    <property type="entry name" value="GAF domain-like"/>
    <property type="match status" value="1"/>
</dbReference>
<dbReference type="SMART" id="SM00387">
    <property type="entry name" value="HATPase_c"/>
    <property type="match status" value="1"/>
</dbReference>
<dbReference type="PROSITE" id="PS50109">
    <property type="entry name" value="HIS_KIN"/>
    <property type="match status" value="1"/>
</dbReference>
<feature type="transmembrane region" description="Helical" evidence="14">
    <location>
        <begin position="182"/>
        <end position="202"/>
    </location>
</feature>
<dbReference type="Proteomes" id="UP000637074">
    <property type="component" value="Unassembled WGS sequence"/>
</dbReference>
<dbReference type="Pfam" id="PF07694">
    <property type="entry name" value="5TM-5TMR_LYT"/>
    <property type="match status" value="1"/>
</dbReference>
<comment type="catalytic activity">
    <reaction evidence="1">
        <text>ATP + protein L-histidine = ADP + protein N-phospho-L-histidine.</text>
        <dbReference type="EC" id="2.7.13.3"/>
    </reaction>
</comment>
<dbReference type="InterPro" id="IPR029016">
    <property type="entry name" value="GAF-like_dom_sf"/>
</dbReference>
<dbReference type="Gene3D" id="3.30.565.10">
    <property type="entry name" value="Histidine kinase-like ATPase, C-terminal domain"/>
    <property type="match status" value="1"/>
</dbReference>
<keyword evidence="9" id="KW-0418">Kinase</keyword>
<evidence type="ECO:0000256" key="1">
    <source>
        <dbReference type="ARBA" id="ARBA00000085"/>
    </source>
</evidence>
<dbReference type="Pfam" id="PF06580">
    <property type="entry name" value="His_kinase"/>
    <property type="match status" value="1"/>
</dbReference>
<dbReference type="SUPFAM" id="SSF55874">
    <property type="entry name" value="ATPase domain of HSP90 chaperone/DNA topoisomerase II/histidine kinase"/>
    <property type="match status" value="1"/>
</dbReference>
<keyword evidence="11 14" id="KW-1133">Transmembrane helix</keyword>
<keyword evidence="6" id="KW-0808">Transferase</keyword>
<dbReference type="EC" id="2.7.13.3" evidence="3"/>
<comment type="subcellular location">
    <subcellularLocation>
        <location evidence="2">Cell membrane</location>
        <topology evidence="2">Multi-pass membrane protein</topology>
    </subcellularLocation>
</comment>
<evidence type="ECO:0000256" key="8">
    <source>
        <dbReference type="ARBA" id="ARBA00022741"/>
    </source>
</evidence>
<dbReference type="InterPro" id="IPR036890">
    <property type="entry name" value="HATPase_C_sf"/>
</dbReference>
<evidence type="ECO:0000256" key="5">
    <source>
        <dbReference type="ARBA" id="ARBA00022553"/>
    </source>
</evidence>
<feature type="transmembrane region" description="Helical" evidence="14">
    <location>
        <begin position="151"/>
        <end position="170"/>
    </location>
</feature>
<feature type="domain" description="Histidine kinase" evidence="15">
    <location>
        <begin position="473"/>
        <end position="576"/>
    </location>
</feature>
<keyword evidence="12" id="KW-0902">Two-component regulatory system</keyword>
<gene>
    <name evidence="16" type="primary">lytS_1</name>
    <name evidence="16" type="ORF">AM1BK_04530</name>
</gene>
<evidence type="ECO:0000313" key="17">
    <source>
        <dbReference type="Proteomes" id="UP000637074"/>
    </source>
</evidence>
<proteinExistence type="predicted"/>
<keyword evidence="10" id="KW-0067">ATP-binding</keyword>
<dbReference type="InterPro" id="IPR005467">
    <property type="entry name" value="His_kinase_dom"/>
</dbReference>
<dbReference type="InterPro" id="IPR003594">
    <property type="entry name" value="HATPase_dom"/>
</dbReference>
<evidence type="ECO:0000256" key="9">
    <source>
        <dbReference type="ARBA" id="ARBA00022777"/>
    </source>
</evidence>
<feature type="transmembrane region" description="Helical" evidence="14">
    <location>
        <begin position="115"/>
        <end position="139"/>
    </location>
</feature>
<feature type="transmembrane region" description="Helical" evidence="14">
    <location>
        <begin position="83"/>
        <end position="103"/>
    </location>
</feature>
<evidence type="ECO:0000313" key="16">
    <source>
        <dbReference type="EMBL" id="GHH96910.1"/>
    </source>
</evidence>
<evidence type="ECO:0000256" key="7">
    <source>
        <dbReference type="ARBA" id="ARBA00022692"/>
    </source>
</evidence>
<dbReference type="EMBL" id="BNDS01000001">
    <property type="protein sequence ID" value="GHH96910.1"/>
    <property type="molecule type" value="Genomic_DNA"/>
</dbReference>
<dbReference type="InterPro" id="IPR011620">
    <property type="entry name" value="Sig_transdc_His_kinase_LytS_TM"/>
</dbReference>
<dbReference type="InterPro" id="IPR010559">
    <property type="entry name" value="Sig_transdc_His_kin_internal"/>
</dbReference>
<dbReference type="Pfam" id="PF02518">
    <property type="entry name" value="HATPase_c"/>
    <property type="match status" value="1"/>
</dbReference>
<keyword evidence="13 14" id="KW-0472">Membrane</keyword>
<dbReference type="InterPro" id="IPR050640">
    <property type="entry name" value="Bact_2-comp_sensor_kinase"/>
</dbReference>
<evidence type="ECO:0000256" key="13">
    <source>
        <dbReference type="ARBA" id="ARBA00023136"/>
    </source>
</evidence>